<evidence type="ECO:0000313" key="3">
    <source>
        <dbReference type="Proteomes" id="UP000326799"/>
    </source>
</evidence>
<keyword evidence="1" id="KW-1133">Transmembrane helix</keyword>
<accession>A0A5N6E9Y6</accession>
<proteinExistence type="predicted"/>
<name>A0A5N6E9Y6_9EURO</name>
<evidence type="ECO:0000256" key="1">
    <source>
        <dbReference type="SAM" id="Phobius"/>
    </source>
</evidence>
<protein>
    <submittedName>
        <fullName evidence="2">Uncharacterized protein</fullName>
    </submittedName>
</protein>
<keyword evidence="3" id="KW-1185">Reference proteome</keyword>
<dbReference type="EMBL" id="ML733660">
    <property type="protein sequence ID" value="KAB8213230.1"/>
    <property type="molecule type" value="Genomic_DNA"/>
</dbReference>
<organism evidence="2 3">
    <name type="scientific">Aspergillus novoparasiticus</name>
    <dbReference type="NCBI Taxonomy" id="986946"/>
    <lineage>
        <taxon>Eukaryota</taxon>
        <taxon>Fungi</taxon>
        <taxon>Dikarya</taxon>
        <taxon>Ascomycota</taxon>
        <taxon>Pezizomycotina</taxon>
        <taxon>Eurotiomycetes</taxon>
        <taxon>Eurotiomycetidae</taxon>
        <taxon>Eurotiales</taxon>
        <taxon>Aspergillaceae</taxon>
        <taxon>Aspergillus</taxon>
        <taxon>Aspergillus subgen. Circumdati</taxon>
    </lineage>
</organism>
<reference evidence="2 3" key="1">
    <citation type="submission" date="2019-04" db="EMBL/GenBank/DDBJ databases">
        <title>Fungal friends and foes A comparative genomics study of 23 Aspergillus species from section Flavi.</title>
        <authorList>
            <consortium name="DOE Joint Genome Institute"/>
            <person name="Kjaerbolling I."/>
            <person name="Vesth T.C."/>
            <person name="Frisvad J.C."/>
            <person name="Nybo J.L."/>
            <person name="Theobald S."/>
            <person name="Kildgaard S."/>
            <person name="Petersen T.I."/>
            <person name="Kuo A."/>
            <person name="Sato A."/>
            <person name="Lyhne E.K."/>
            <person name="Kogle M.E."/>
            <person name="Wiebenga A."/>
            <person name="Kun R.S."/>
            <person name="Lubbers R.J."/>
            <person name="Makela M.R."/>
            <person name="Barry K."/>
            <person name="Chovatia M."/>
            <person name="Clum A."/>
            <person name="Daum C."/>
            <person name="Haridas S."/>
            <person name="He G."/>
            <person name="LaButti K."/>
            <person name="Lipzen A."/>
            <person name="Mondo S."/>
            <person name="Pangilinan J."/>
            <person name="Riley R."/>
            <person name="Salamov A."/>
            <person name="Simmons B.A."/>
            <person name="Magnuson J.K."/>
            <person name="Henrissat B."/>
            <person name="Mortensen U.H."/>
            <person name="Larsen T.O."/>
            <person name="De vries R.P."/>
            <person name="Grigoriev I.V."/>
            <person name="Machida M."/>
            <person name="Baker S.E."/>
            <person name="Andersen M.R."/>
        </authorList>
    </citation>
    <scope>NUCLEOTIDE SEQUENCE [LARGE SCALE GENOMIC DNA]</scope>
    <source>
        <strain evidence="2 3">CBS 126849</strain>
    </source>
</reference>
<sequence>MDNSTPLHSNKIESNCSDAFSLLLVLGKLCLPLPIPIGPIIFMVKAQQKVMQWYVNKSRSNALLS</sequence>
<dbReference type="AlphaFoldDB" id="A0A5N6E9Y6"/>
<gene>
    <name evidence="2" type="ORF">BDV33DRAFT_185167</name>
</gene>
<evidence type="ECO:0000313" key="2">
    <source>
        <dbReference type="EMBL" id="KAB8213230.1"/>
    </source>
</evidence>
<keyword evidence="1" id="KW-0472">Membrane</keyword>
<dbReference type="Proteomes" id="UP000326799">
    <property type="component" value="Unassembled WGS sequence"/>
</dbReference>
<keyword evidence="1" id="KW-0812">Transmembrane</keyword>
<feature type="transmembrane region" description="Helical" evidence="1">
    <location>
        <begin position="20"/>
        <end position="44"/>
    </location>
</feature>